<keyword evidence="2" id="KW-0472">Membrane</keyword>
<keyword evidence="3" id="KW-0175">Coiled coil</keyword>
<comment type="caution">
    <text evidence="4">The sequence shown here is derived from an EMBL/GenBank/DDBJ whole genome shotgun (WGS) entry which is preliminary data.</text>
</comment>
<dbReference type="Gene3D" id="1.20.1600.10">
    <property type="entry name" value="Outer membrane efflux proteins (OEP)"/>
    <property type="match status" value="1"/>
</dbReference>
<comment type="subcellular location">
    <subcellularLocation>
        <location evidence="2">Cell membrane</location>
        <topology evidence="2">Lipid-anchor</topology>
    </subcellularLocation>
</comment>
<proteinExistence type="inferred from homology"/>
<dbReference type="NCBIfam" id="TIGR01845">
    <property type="entry name" value="outer_NodT"/>
    <property type="match status" value="1"/>
</dbReference>
<evidence type="ECO:0000256" key="3">
    <source>
        <dbReference type="SAM" id="Coils"/>
    </source>
</evidence>
<organism evidence="4 5">
    <name type="scientific">Variovorax guangxiensis</name>
    <dbReference type="NCBI Taxonomy" id="1775474"/>
    <lineage>
        <taxon>Bacteria</taxon>
        <taxon>Pseudomonadati</taxon>
        <taxon>Pseudomonadota</taxon>
        <taxon>Betaproteobacteria</taxon>
        <taxon>Burkholderiales</taxon>
        <taxon>Comamonadaceae</taxon>
        <taxon>Variovorax</taxon>
    </lineage>
</organism>
<feature type="coiled-coil region" evidence="3">
    <location>
        <begin position="378"/>
        <end position="405"/>
    </location>
</feature>
<dbReference type="InterPro" id="IPR010131">
    <property type="entry name" value="MdtP/NodT-like"/>
</dbReference>
<dbReference type="GO" id="GO:0015562">
    <property type="term" value="F:efflux transmembrane transporter activity"/>
    <property type="evidence" value="ECO:0007669"/>
    <property type="project" value="InterPro"/>
</dbReference>
<accession>A0A502DDU9</accession>
<keyword evidence="2" id="KW-0812">Transmembrane</keyword>
<dbReference type="PROSITE" id="PS51257">
    <property type="entry name" value="PROKAR_LIPOPROTEIN"/>
    <property type="match status" value="1"/>
</dbReference>
<dbReference type="SUPFAM" id="SSF56954">
    <property type="entry name" value="Outer membrane efflux proteins (OEP)"/>
    <property type="match status" value="1"/>
</dbReference>
<dbReference type="OrthoDB" id="9770517at2"/>
<evidence type="ECO:0000313" key="4">
    <source>
        <dbReference type="EMBL" id="TPG23837.1"/>
    </source>
</evidence>
<dbReference type="GO" id="GO:0005886">
    <property type="term" value="C:plasma membrane"/>
    <property type="evidence" value="ECO:0007669"/>
    <property type="project" value="UniProtKB-SubCell"/>
</dbReference>
<feature type="signal peptide" evidence="2">
    <location>
        <begin position="1"/>
        <end position="25"/>
    </location>
</feature>
<evidence type="ECO:0000256" key="2">
    <source>
        <dbReference type="RuleBase" id="RU362097"/>
    </source>
</evidence>
<evidence type="ECO:0000256" key="1">
    <source>
        <dbReference type="ARBA" id="ARBA00007613"/>
    </source>
</evidence>
<dbReference type="PANTHER" id="PTHR30203">
    <property type="entry name" value="OUTER MEMBRANE CATION EFFLUX PROTEIN"/>
    <property type="match status" value="1"/>
</dbReference>
<protein>
    <submittedName>
        <fullName evidence="4">Efflux transporter outer membrane subunit</fullName>
    </submittedName>
</protein>
<comment type="similarity">
    <text evidence="1 2">Belongs to the outer membrane factor (OMF) (TC 1.B.17) family.</text>
</comment>
<feature type="chain" id="PRO_5021442044" evidence="2">
    <location>
        <begin position="26"/>
        <end position="474"/>
    </location>
</feature>
<keyword evidence="2" id="KW-0564">Palmitate</keyword>
<reference evidence="4 5" key="1">
    <citation type="journal article" date="2019" name="Environ. Microbiol.">
        <title>Species interactions and distinct microbial communities in high Arctic permafrost affected cryosols are associated with the CH4 and CO2 gas fluxes.</title>
        <authorList>
            <person name="Altshuler I."/>
            <person name="Hamel J."/>
            <person name="Turney S."/>
            <person name="Magnuson E."/>
            <person name="Levesque R."/>
            <person name="Greer C."/>
            <person name="Whyte L.G."/>
        </authorList>
    </citation>
    <scope>NUCLEOTIDE SEQUENCE [LARGE SCALE GENOMIC DNA]</scope>
    <source>
        <strain evidence="4 5">S06.C</strain>
    </source>
</reference>
<keyword evidence="2" id="KW-0732">Signal</keyword>
<name>A0A502DDU9_9BURK</name>
<dbReference type="AlphaFoldDB" id="A0A502DDU9"/>
<sequence length="474" mass="50114">MKRFTRGAAALSVALLLQACGSVPATQTPLAADVPVQWQTPTTPTTAQQVQAGWWRDFGDPVLDGLVERALVRNTDLRVAAARVAEARALSDVQRAAALPTLDLGVATNRSRSVSAATGKPYLSTVLQPQFQAAYELDLWGRIDALGQAADAQLQASASARDSAALGVAATVVSGYVNLRALDARRDVAQQTLTARESALELARSRQARGYSSALETQQSAAEYRATAAVVPQLDLAIRRQEHALRLLTGDAPAAVARGKPLTDLTIAAVPALGVPSELLRRRPDIASAESQLAAVDAQLAAARAQLLPSIHLSATLGSISSSALTGDPFKLWSLGGSVLAPLFEGGRLRAGVRAADARRDQALASYEKAVLTAFGEVEDQLAAIDELARQSVEVEAQRAALQETLRVASNRYREGYASHLDELDAQRNLFSAEQTALQLRADQLNARVALDRALGGGWEADRTGAQTAAARTD</sequence>
<dbReference type="EMBL" id="RCZI01000006">
    <property type="protein sequence ID" value="TPG23837.1"/>
    <property type="molecule type" value="Genomic_DNA"/>
</dbReference>
<dbReference type="PANTHER" id="PTHR30203:SF33">
    <property type="entry name" value="BLR4455 PROTEIN"/>
    <property type="match status" value="1"/>
</dbReference>
<dbReference type="Pfam" id="PF02321">
    <property type="entry name" value="OEP"/>
    <property type="match status" value="2"/>
</dbReference>
<dbReference type="InterPro" id="IPR003423">
    <property type="entry name" value="OMP_efflux"/>
</dbReference>
<dbReference type="Proteomes" id="UP000319212">
    <property type="component" value="Unassembled WGS sequence"/>
</dbReference>
<evidence type="ECO:0000313" key="5">
    <source>
        <dbReference type="Proteomes" id="UP000319212"/>
    </source>
</evidence>
<keyword evidence="2" id="KW-0449">Lipoprotein</keyword>
<keyword evidence="2" id="KW-1134">Transmembrane beta strand</keyword>
<dbReference type="RefSeq" id="WP_140844529.1">
    <property type="nucleotide sequence ID" value="NZ_RCZI01000006.1"/>
</dbReference>
<dbReference type="Gene3D" id="2.20.200.10">
    <property type="entry name" value="Outer membrane efflux proteins (OEP)"/>
    <property type="match status" value="1"/>
</dbReference>
<gene>
    <name evidence="4" type="ORF">EAH82_18435</name>
</gene>